<evidence type="ECO:0000259" key="14">
    <source>
        <dbReference type="PROSITE" id="PS50011"/>
    </source>
</evidence>
<reference evidence="15" key="1">
    <citation type="submission" date="2023-07" db="EMBL/GenBank/DDBJ databases">
        <title>A chromosome-level genome assembly of Lolium multiflorum.</title>
        <authorList>
            <person name="Chen Y."/>
            <person name="Copetti D."/>
            <person name="Kolliker R."/>
            <person name="Studer B."/>
        </authorList>
    </citation>
    <scope>NUCLEOTIDE SEQUENCE</scope>
    <source>
        <strain evidence="15">02402/16</strain>
        <tissue evidence="15">Leaf</tissue>
    </source>
</reference>
<dbReference type="PANTHER" id="PTHR12209:SF0">
    <property type="entry name" value="EKC_KEOPS COMPLEX SUBUNIT TP53RK"/>
    <property type="match status" value="1"/>
</dbReference>
<dbReference type="GO" id="GO:0070525">
    <property type="term" value="P:tRNA threonylcarbamoyladenosine metabolic process"/>
    <property type="evidence" value="ECO:0007669"/>
    <property type="project" value="TreeGrafter"/>
</dbReference>
<feature type="repeat" description="PPR" evidence="13">
    <location>
        <begin position="496"/>
        <end position="530"/>
    </location>
</feature>
<dbReference type="AlphaFoldDB" id="A0AAD8T3A5"/>
<comment type="catalytic activity">
    <reaction evidence="12">
        <text>L-seryl-[protein] + ATP = O-phospho-L-seryl-[protein] + ADP + H(+)</text>
        <dbReference type="Rhea" id="RHEA:17989"/>
        <dbReference type="Rhea" id="RHEA-COMP:9863"/>
        <dbReference type="Rhea" id="RHEA-COMP:11604"/>
        <dbReference type="ChEBI" id="CHEBI:15378"/>
        <dbReference type="ChEBI" id="CHEBI:29999"/>
        <dbReference type="ChEBI" id="CHEBI:30616"/>
        <dbReference type="ChEBI" id="CHEBI:83421"/>
        <dbReference type="ChEBI" id="CHEBI:456216"/>
        <dbReference type="EC" id="2.7.11.1"/>
    </reaction>
</comment>
<feature type="repeat" description="PPR" evidence="13">
    <location>
        <begin position="231"/>
        <end position="265"/>
    </location>
</feature>
<dbReference type="SMART" id="SM00220">
    <property type="entry name" value="S_TKc"/>
    <property type="match status" value="1"/>
</dbReference>
<evidence type="ECO:0000256" key="2">
    <source>
        <dbReference type="ARBA" id="ARBA00012513"/>
    </source>
</evidence>
<dbReference type="InterPro" id="IPR002885">
    <property type="entry name" value="PPR_rpt"/>
</dbReference>
<dbReference type="InterPro" id="IPR008266">
    <property type="entry name" value="Tyr_kinase_AS"/>
</dbReference>
<dbReference type="Pfam" id="PF01535">
    <property type="entry name" value="PPR"/>
    <property type="match status" value="5"/>
</dbReference>
<keyword evidence="6" id="KW-0677">Repeat</keyword>
<evidence type="ECO:0000256" key="6">
    <source>
        <dbReference type="ARBA" id="ARBA00022737"/>
    </source>
</evidence>
<dbReference type="InterPro" id="IPR011990">
    <property type="entry name" value="TPR-like_helical_dom_sf"/>
</dbReference>
<dbReference type="InterPro" id="IPR011009">
    <property type="entry name" value="Kinase-like_dom_sf"/>
</dbReference>
<dbReference type="EMBL" id="JAUUTY010000003">
    <property type="protein sequence ID" value="KAK1668690.1"/>
    <property type="molecule type" value="Genomic_DNA"/>
</dbReference>
<keyword evidence="10" id="KW-0809">Transit peptide</keyword>
<dbReference type="GO" id="GO:0005634">
    <property type="term" value="C:nucleus"/>
    <property type="evidence" value="ECO:0007669"/>
    <property type="project" value="TreeGrafter"/>
</dbReference>
<feature type="repeat" description="PPR" evidence="13">
    <location>
        <begin position="390"/>
        <end position="426"/>
    </location>
</feature>
<keyword evidence="3" id="KW-0723">Serine/threonine-protein kinase</keyword>
<accession>A0AAD8T3A5</accession>
<comment type="caution">
    <text evidence="15">The sequence shown here is derived from an EMBL/GenBank/DDBJ whole genome shotgun (WGS) entry which is preliminary data.</text>
</comment>
<dbReference type="Gene3D" id="3.30.200.20">
    <property type="entry name" value="Phosphorylase Kinase, domain 1"/>
    <property type="match status" value="1"/>
</dbReference>
<sequence>MSVCLGVRSICFLTVTGPVTQPWPLRPVLRVAQQFRVHRELVPRAAPFPCYPAAATTRLLRPPSASPRSIAPLTAEVVQIREEAVMATAMAMRRSVTALSQSALAPSSRPGCRRIHRALCSTAWQDGESEAAVRDIVCFGAGSLDEVGSSLDRLNLAFSPALVRRVVDSCSERSDSGRRLLRFLSWCRSKNPGGLGDREHDRAISVLAQMGDLTAMRIAVGDGEKDGRRMTPETFTAVVEALVKAGKEDEAVRLFRGLERQKLLPQQSVGAGGDGIWSSSLAMVQALCMKGYAREAQGVVWHHKSELSMEPLVSIVQRSLLHGWCVHGNAKEARRVLDDIKSSGCPMGLPSFNDFLNCVCHRNLKFNPSALVPEAMDILTEMRSCGVTPAASSFNILLSCLGRARRVKEAYRILYLMREGKEGCSPDWVSYYLVVKVLFLTGRIIRGKRLIDEMLENGVPPTAKFFHGLIGILCGTEEVDHALDMFKIMKSCQLVDTHTYDLLIEKFCRNGSFEIGKELWDDATKSGIVLGCSEDLLDPLKTEVFRPVRPAESRTSENHRSLFHFEYTLNFMDISQEQQDFGVLLKQGAEGRVFVSTFVGQKCVIKERFSKKYRHPLLDSKLTLKRLNAEARCITKARRLGVPTPVLYAVDPLPHTLTFEYVDGLCVKDILLGFGSDGINEERLNDIATQIGNAVGKLHDGGLVHGDLTTSNMMIKNNTNQLVLIDFGLSFTSAIPEDKAVDLYVLERALISMHSSCGDVMGKILSAYRKASRQWCSTTNKLAQVRQRGRKRTMIG</sequence>
<evidence type="ECO:0000256" key="7">
    <source>
        <dbReference type="ARBA" id="ARBA00022741"/>
    </source>
</evidence>
<evidence type="ECO:0000256" key="10">
    <source>
        <dbReference type="ARBA" id="ARBA00022946"/>
    </source>
</evidence>
<proteinExistence type="inferred from homology"/>
<keyword evidence="16" id="KW-1185">Reference proteome</keyword>
<feature type="domain" description="Protein kinase" evidence="14">
    <location>
        <begin position="579"/>
        <end position="796"/>
    </location>
</feature>
<evidence type="ECO:0000313" key="16">
    <source>
        <dbReference type="Proteomes" id="UP001231189"/>
    </source>
</evidence>
<dbReference type="GO" id="GO:0008033">
    <property type="term" value="P:tRNA processing"/>
    <property type="evidence" value="ECO:0007669"/>
    <property type="project" value="UniProtKB-KW"/>
</dbReference>
<keyword evidence="5" id="KW-0819">tRNA processing</keyword>
<dbReference type="SUPFAM" id="SSF56112">
    <property type="entry name" value="Protein kinase-like (PK-like)"/>
    <property type="match status" value="1"/>
</dbReference>
<evidence type="ECO:0000256" key="12">
    <source>
        <dbReference type="ARBA" id="ARBA00048679"/>
    </source>
</evidence>
<dbReference type="PROSITE" id="PS00109">
    <property type="entry name" value="PROTEIN_KINASE_TYR"/>
    <property type="match status" value="1"/>
</dbReference>
<dbReference type="NCBIfam" id="TIGR00756">
    <property type="entry name" value="PPR"/>
    <property type="match status" value="2"/>
</dbReference>
<dbReference type="GO" id="GO:0000408">
    <property type="term" value="C:EKC/KEOPS complex"/>
    <property type="evidence" value="ECO:0007669"/>
    <property type="project" value="UniProtKB-ARBA"/>
</dbReference>
<dbReference type="Pfam" id="PF00069">
    <property type="entry name" value="Pkinase"/>
    <property type="match status" value="1"/>
</dbReference>
<dbReference type="InterPro" id="IPR000719">
    <property type="entry name" value="Prot_kinase_dom"/>
</dbReference>
<dbReference type="Proteomes" id="UP001231189">
    <property type="component" value="Unassembled WGS sequence"/>
</dbReference>
<dbReference type="GO" id="GO:0005829">
    <property type="term" value="C:cytosol"/>
    <property type="evidence" value="ECO:0007669"/>
    <property type="project" value="TreeGrafter"/>
</dbReference>
<dbReference type="GO" id="GO:0004674">
    <property type="term" value="F:protein serine/threonine kinase activity"/>
    <property type="evidence" value="ECO:0007669"/>
    <property type="project" value="UniProtKB-KW"/>
</dbReference>
<dbReference type="FunFam" id="3.30.200.20:FF:000201">
    <property type="entry name" value="TP53-regulating kinase isoform X1"/>
    <property type="match status" value="1"/>
</dbReference>
<dbReference type="FunFam" id="1.10.510.10:FF:001708">
    <property type="entry name" value="Protein kinase superfamily protein"/>
    <property type="match status" value="1"/>
</dbReference>
<dbReference type="PANTHER" id="PTHR12209">
    <property type="entry name" value="NON-SPECIFIC SERINE/THREONINE PROTEIN KINASE"/>
    <property type="match status" value="1"/>
</dbReference>
<name>A0AAD8T3A5_LOLMU</name>
<keyword evidence="7" id="KW-0547">Nucleotide-binding</keyword>
<dbReference type="Gene3D" id="1.10.510.10">
    <property type="entry name" value="Transferase(Phosphotransferase) domain 1"/>
    <property type="match status" value="1"/>
</dbReference>
<evidence type="ECO:0000256" key="8">
    <source>
        <dbReference type="ARBA" id="ARBA00022777"/>
    </source>
</evidence>
<evidence type="ECO:0000256" key="1">
    <source>
        <dbReference type="ARBA" id="ARBA00010630"/>
    </source>
</evidence>
<evidence type="ECO:0000256" key="3">
    <source>
        <dbReference type="ARBA" id="ARBA00022527"/>
    </source>
</evidence>
<evidence type="ECO:0000313" key="15">
    <source>
        <dbReference type="EMBL" id="KAK1668690.1"/>
    </source>
</evidence>
<evidence type="ECO:0000256" key="9">
    <source>
        <dbReference type="ARBA" id="ARBA00022840"/>
    </source>
</evidence>
<dbReference type="PROSITE" id="PS50011">
    <property type="entry name" value="PROTEIN_KINASE_DOM"/>
    <property type="match status" value="1"/>
</dbReference>
<comment type="similarity">
    <text evidence="1">Belongs to the protein kinase superfamily. BUD32 family.</text>
</comment>
<dbReference type="GO" id="GO:0005524">
    <property type="term" value="F:ATP binding"/>
    <property type="evidence" value="ECO:0007669"/>
    <property type="project" value="UniProtKB-KW"/>
</dbReference>
<evidence type="ECO:0000256" key="4">
    <source>
        <dbReference type="ARBA" id="ARBA00022679"/>
    </source>
</evidence>
<evidence type="ECO:0000256" key="11">
    <source>
        <dbReference type="ARBA" id="ARBA00047899"/>
    </source>
</evidence>
<dbReference type="NCBIfam" id="TIGR03724">
    <property type="entry name" value="arch_bud32"/>
    <property type="match status" value="1"/>
</dbReference>
<organism evidence="15 16">
    <name type="scientific">Lolium multiflorum</name>
    <name type="common">Italian ryegrass</name>
    <name type="synonym">Lolium perenne subsp. multiflorum</name>
    <dbReference type="NCBI Taxonomy" id="4521"/>
    <lineage>
        <taxon>Eukaryota</taxon>
        <taxon>Viridiplantae</taxon>
        <taxon>Streptophyta</taxon>
        <taxon>Embryophyta</taxon>
        <taxon>Tracheophyta</taxon>
        <taxon>Spermatophyta</taxon>
        <taxon>Magnoliopsida</taxon>
        <taxon>Liliopsida</taxon>
        <taxon>Poales</taxon>
        <taxon>Poaceae</taxon>
        <taxon>BOP clade</taxon>
        <taxon>Pooideae</taxon>
        <taxon>Poodae</taxon>
        <taxon>Poeae</taxon>
        <taxon>Poeae Chloroplast Group 2 (Poeae type)</taxon>
        <taxon>Loliodinae</taxon>
        <taxon>Loliinae</taxon>
        <taxon>Lolium</taxon>
    </lineage>
</organism>
<keyword evidence="4" id="KW-0808">Transferase</keyword>
<keyword evidence="9" id="KW-0067">ATP-binding</keyword>
<evidence type="ECO:0000256" key="5">
    <source>
        <dbReference type="ARBA" id="ARBA00022694"/>
    </source>
</evidence>
<dbReference type="Gene3D" id="1.25.40.10">
    <property type="entry name" value="Tetratricopeptide repeat domain"/>
    <property type="match status" value="2"/>
</dbReference>
<dbReference type="InterPro" id="IPR022495">
    <property type="entry name" value="Bud32"/>
</dbReference>
<evidence type="ECO:0000256" key="13">
    <source>
        <dbReference type="PROSITE-ProRule" id="PRU00708"/>
    </source>
</evidence>
<dbReference type="PROSITE" id="PS51375">
    <property type="entry name" value="PPR"/>
    <property type="match status" value="4"/>
</dbReference>
<gene>
    <name evidence="15" type="ORF">QYE76_056849</name>
</gene>
<keyword evidence="8" id="KW-0418">Kinase</keyword>
<comment type="catalytic activity">
    <reaction evidence="11">
        <text>L-threonyl-[protein] + ATP = O-phospho-L-threonyl-[protein] + ADP + H(+)</text>
        <dbReference type="Rhea" id="RHEA:46608"/>
        <dbReference type="Rhea" id="RHEA-COMP:11060"/>
        <dbReference type="Rhea" id="RHEA-COMP:11605"/>
        <dbReference type="ChEBI" id="CHEBI:15378"/>
        <dbReference type="ChEBI" id="CHEBI:30013"/>
        <dbReference type="ChEBI" id="CHEBI:30616"/>
        <dbReference type="ChEBI" id="CHEBI:61977"/>
        <dbReference type="ChEBI" id="CHEBI:456216"/>
        <dbReference type="EC" id="2.7.11.1"/>
    </reaction>
</comment>
<protein>
    <recommendedName>
        <fullName evidence="2">non-specific serine/threonine protein kinase</fullName>
        <ecNumber evidence="2">2.7.11.1</ecNumber>
    </recommendedName>
</protein>
<dbReference type="EC" id="2.7.11.1" evidence="2"/>
<feature type="repeat" description="PPR" evidence="13">
    <location>
        <begin position="427"/>
        <end position="461"/>
    </location>
</feature>